<dbReference type="PANTHER" id="PTHR23517">
    <property type="entry name" value="RESISTANCE PROTEIN MDTM, PUTATIVE-RELATED-RELATED"/>
    <property type="match status" value="1"/>
</dbReference>
<evidence type="ECO:0000256" key="4">
    <source>
        <dbReference type="ARBA" id="ARBA00022692"/>
    </source>
</evidence>
<keyword evidence="4 7" id="KW-0812">Transmembrane</keyword>
<organism evidence="9 10">
    <name type="scientific">Bartonella taylorii</name>
    <dbReference type="NCBI Taxonomy" id="33046"/>
    <lineage>
        <taxon>Bacteria</taxon>
        <taxon>Pseudomonadati</taxon>
        <taxon>Pseudomonadota</taxon>
        <taxon>Alphaproteobacteria</taxon>
        <taxon>Hyphomicrobiales</taxon>
        <taxon>Bartonellaceae</taxon>
        <taxon>Bartonella</taxon>
    </lineage>
</organism>
<dbReference type="Pfam" id="PF07690">
    <property type="entry name" value="MFS_1"/>
    <property type="match status" value="1"/>
</dbReference>
<feature type="transmembrane region" description="Helical" evidence="7">
    <location>
        <begin position="99"/>
        <end position="117"/>
    </location>
</feature>
<evidence type="ECO:0000256" key="3">
    <source>
        <dbReference type="ARBA" id="ARBA00022475"/>
    </source>
</evidence>
<evidence type="ECO:0000313" key="9">
    <source>
        <dbReference type="EMBL" id="USP02127.1"/>
    </source>
</evidence>
<sequence>MLRKIFNLKASIQLILITTLLSNVGIFMVIPFLAIYLSKFSSSQYDRSWNHHWHSFLMPKDGSLLGGVLSDYVHVKKTMLLGLAMRIPGYLIVGFTHNFYILLLSCILIGLGSSLYVPAAKSLLVKSVSTAEKVYALATRSVFANIGTSIGPLLGMLIFKMLPSLLFSFVRLIFFLLFLLNCTLKEGSDTNTFTK</sequence>
<feature type="transmembrane region" description="Helical" evidence="7">
    <location>
        <begin position="12"/>
        <end position="37"/>
    </location>
</feature>
<name>A0A9Q9DLH0_BARTA</name>
<evidence type="ECO:0000259" key="8">
    <source>
        <dbReference type="PROSITE" id="PS50850"/>
    </source>
</evidence>
<dbReference type="GO" id="GO:0005886">
    <property type="term" value="C:plasma membrane"/>
    <property type="evidence" value="ECO:0007669"/>
    <property type="project" value="UniProtKB-SubCell"/>
</dbReference>
<dbReference type="InterPro" id="IPR011701">
    <property type="entry name" value="MFS"/>
</dbReference>
<evidence type="ECO:0000256" key="7">
    <source>
        <dbReference type="SAM" id="Phobius"/>
    </source>
</evidence>
<dbReference type="PROSITE" id="PS50850">
    <property type="entry name" value="MFS"/>
    <property type="match status" value="1"/>
</dbReference>
<proteinExistence type="predicted"/>
<keyword evidence="6 7" id="KW-0472">Membrane</keyword>
<reference evidence="9" key="1">
    <citation type="journal article" date="2022" name="Proc. Natl. Acad. Sci. U.S.A.">
        <title>Identification of the Bartonella autotransporter CFA as a protective antigen and hypervariable target of neutralizing antibodies in mice.</title>
        <authorList>
            <person name="Siewert L.K."/>
            <person name="Korotaev A."/>
            <person name="Sedzicki J."/>
            <person name="Fromm K."/>
            <person name="Pinschewer D.D."/>
            <person name="Dehio C."/>
        </authorList>
    </citation>
    <scope>NUCLEOTIDE SEQUENCE</scope>
    <source>
        <strain evidence="9">IBS296</strain>
    </source>
</reference>
<evidence type="ECO:0000256" key="5">
    <source>
        <dbReference type="ARBA" id="ARBA00022989"/>
    </source>
</evidence>
<feature type="domain" description="Major facilitator superfamily (MFS) profile" evidence="8">
    <location>
        <begin position="11"/>
        <end position="195"/>
    </location>
</feature>
<dbReference type="Gene3D" id="1.20.1250.20">
    <property type="entry name" value="MFS general substrate transporter like domains"/>
    <property type="match status" value="1"/>
</dbReference>
<comment type="subcellular location">
    <subcellularLocation>
        <location evidence="1">Cell membrane</location>
        <topology evidence="1">Multi-pass membrane protein</topology>
    </subcellularLocation>
</comment>
<dbReference type="EMBL" id="CP083444">
    <property type="protein sequence ID" value="USP02127.1"/>
    <property type="molecule type" value="Genomic_DNA"/>
</dbReference>
<dbReference type="Proteomes" id="UP001056980">
    <property type="component" value="Chromosome"/>
</dbReference>
<feature type="transmembrane region" description="Helical" evidence="7">
    <location>
        <begin position="165"/>
        <end position="184"/>
    </location>
</feature>
<gene>
    <name evidence="9" type="ORF">LAJ60_04290</name>
</gene>
<dbReference type="InterPro" id="IPR050171">
    <property type="entry name" value="MFS_Transporters"/>
</dbReference>
<accession>A0A9Q9DLH0</accession>
<dbReference type="SUPFAM" id="SSF103473">
    <property type="entry name" value="MFS general substrate transporter"/>
    <property type="match status" value="1"/>
</dbReference>
<dbReference type="InterPro" id="IPR020846">
    <property type="entry name" value="MFS_dom"/>
</dbReference>
<evidence type="ECO:0000256" key="1">
    <source>
        <dbReference type="ARBA" id="ARBA00004651"/>
    </source>
</evidence>
<protein>
    <submittedName>
        <fullName evidence="9">MFS transporter</fullName>
    </submittedName>
</protein>
<keyword evidence="2" id="KW-0813">Transport</keyword>
<dbReference type="AlphaFoldDB" id="A0A9Q9DLH0"/>
<dbReference type="RefSeq" id="WP_252619252.1">
    <property type="nucleotide sequence ID" value="NZ_CP083444.1"/>
</dbReference>
<dbReference type="GO" id="GO:0022857">
    <property type="term" value="F:transmembrane transporter activity"/>
    <property type="evidence" value="ECO:0007669"/>
    <property type="project" value="InterPro"/>
</dbReference>
<dbReference type="InterPro" id="IPR036259">
    <property type="entry name" value="MFS_trans_sf"/>
</dbReference>
<evidence type="ECO:0000256" key="6">
    <source>
        <dbReference type="ARBA" id="ARBA00023136"/>
    </source>
</evidence>
<keyword evidence="3" id="KW-1003">Cell membrane</keyword>
<keyword evidence="5 7" id="KW-1133">Transmembrane helix</keyword>
<evidence type="ECO:0000256" key="2">
    <source>
        <dbReference type="ARBA" id="ARBA00022448"/>
    </source>
</evidence>
<dbReference type="PANTHER" id="PTHR23517:SF2">
    <property type="entry name" value="MULTIDRUG RESISTANCE PROTEIN MDTH"/>
    <property type="match status" value="1"/>
</dbReference>
<dbReference type="KEGG" id="btay:LAJ60_04290"/>
<evidence type="ECO:0000313" key="10">
    <source>
        <dbReference type="Proteomes" id="UP001056980"/>
    </source>
</evidence>